<organism evidence="2 3">
    <name type="scientific">Chryseosolibacter indicus</name>
    <dbReference type="NCBI Taxonomy" id="2782351"/>
    <lineage>
        <taxon>Bacteria</taxon>
        <taxon>Pseudomonadati</taxon>
        <taxon>Bacteroidota</taxon>
        <taxon>Cytophagia</taxon>
        <taxon>Cytophagales</taxon>
        <taxon>Chryseotaleaceae</taxon>
        <taxon>Chryseosolibacter</taxon>
    </lineage>
</organism>
<feature type="transmembrane region" description="Helical" evidence="1">
    <location>
        <begin position="38"/>
        <end position="59"/>
    </location>
</feature>
<feature type="transmembrane region" description="Helical" evidence="1">
    <location>
        <begin position="125"/>
        <end position="142"/>
    </location>
</feature>
<keyword evidence="1" id="KW-0472">Membrane</keyword>
<evidence type="ECO:0000313" key="3">
    <source>
        <dbReference type="Proteomes" id="UP000772618"/>
    </source>
</evidence>
<reference evidence="2 3" key="1">
    <citation type="submission" date="2021-05" db="EMBL/GenBank/DDBJ databases">
        <title>A Polyphasic approach of four new species of the genus Ohtaekwangia: Ohtaekwangia histidinii sp. nov., Ohtaekwangia cretensis sp. nov., Ohtaekwangia indiensis sp. nov., Ohtaekwangia reichenbachii sp. nov. from diverse environment.</title>
        <authorList>
            <person name="Octaviana S."/>
        </authorList>
    </citation>
    <scope>NUCLEOTIDE SEQUENCE [LARGE SCALE GENOMIC DNA]</scope>
    <source>
        <strain evidence="2 3">PWU20</strain>
    </source>
</reference>
<evidence type="ECO:0000256" key="1">
    <source>
        <dbReference type="SAM" id="Phobius"/>
    </source>
</evidence>
<feature type="transmembrane region" description="Helical" evidence="1">
    <location>
        <begin position="95"/>
        <end position="113"/>
    </location>
</feature>
<feature type="transmembrane region" description="Helical" evidence="1">
    <location>
        <begin position="188"/>
        <end position="211"/>
    </location>
</feature>
<name>A0ABS5VZB2_9BACT</name>
<gene>
    <name evidence="2" type="ORF">KK060_23075</name>
</gene>
<feature type="transmembrane region" description="Helical" evidence="1">
    <location>
        <begin position="6"/>
        <end position="26"/>
    </location>
</feature>
<proteinExistence type="predicted"/>
<evidence type="ECO:0000313" key="2">
    <source>
        <dbReference type="EMBL" id="MBT1706190.1"/>
    </source>
</evidence>
<keyword evidence="1" id="KW-1133">Transmembrane helix</keyword>
<keyword evidence="1" id="KW-0812">Transmembrane</keyword>
<dbReference type="Proteomes" id="UP000772618">
    <property type="component" value="Unassembled WGS sequence"/>
</dbReference>
<feature type="transmembrane region" description="Helical" evidence="1">
    <location>
        <begin position="65"/>
        <end position="83"/>
    </location>
</feature>
<comment type="caution">
    <text evidence="2">The sequence shown here is derived from an EMBL/GenBank/DDBJ whole genome shotgun (WGS) entry which is preliminary data.</text>
</comment>
<sequence length="221" mass="25575">MQYLDIMVISSHALTITYFIAGLLHARNFFSQTPEYRWLAISLFFSVATEVAGDILLYFDVIPNYASIPYHLFCVVTFSGFFYHAINWAPLKKPIIIVNVVYILFTSVNYLFIQKIQSASYPQTIRSLVIIVFSITFFYKMLKELPTHQLQRDALFWIVSGVFFSYSGKLAIYSVTNYLITVQGDNMIIIWTFHHLLTIIGNTFIIYGGFLRLRKSNSYSS</sequence>
<evidence type="ECO:0008006" key="4">
    <source>
        <dbReference type="Google" id="ProtNLM"/>
    </source>
</evidence>
<accession>A0ABS5VZB2</accession>
<dbReference type="EMBL" id="JAHESD010000089">
    <property type="protein sequence ID" value="MBT1706190.1"/>
    <property type="molecule type" value="Genomic_DNA"/>
</dbReference>
<protein>
    <recommendedName>
        <fullName evidence="4">YhhN-like protein</fullName>
    </recommendedName>
</protein>
<dbReference type="RefSeq" id="WP_254157277.1">
    <property type="nucleotide sequence ID" value="NZ_JAHESD010000089.1"/>
</dbReference>
<feature type="transmembrane region" description="Helical" evidence="1">
    <location>
        <begin position="154"/>
        <end position="176"/>
    </location>
</feature>
<keyword evidence="3" id="KW-1185">Reference proteome</keyword>